<feature type="domain" description="HAMP" evidence="18">
    <location>
        <begin position="221"/>
        <end position="273"/>
    </location>
</feature>
<dbReference type="GO" id="GO:0005886">
    <property type="term" value="C:plasma membrane"/>
    <property type="evidence" value="ECO:0007669"/>
    <property type="project" value="UniProtKB-SubCell"/>
</dbReference>
<dbReference type="Proteomes" id="UP000557688">
    <property type="component" value="Unassembled WGS sequence"/>
</dbReference>
<dbReference type="PROSITE" id="PS50885">
    <property type="entry name" value="HAMP"/>
    <property type="match status" value="1"/>
</dbReference>
<reference evidence="19 20" key="1">
    <citation type="submission" date="2020-08" db="EMBL/GenBank/DDBJ databases">
        <title>Genomic Encyclopedia of Type Strains, Phase III (KMG-III): the genomes of soil and plant-associated and newly described type strains.</title>
        <authorList>
            <person name="Whitman W."/>
        </authorList>
    </citation>
    <scope>NUCLEOTIDE SEQUENCE [LARGE SCALE GENOMIC DNA]</scope>
    <source>
        <strain evidence="19 20">CECT 8088</strain>
    </source>
</reference>
<keyword evidence="7" id="KW-0808">Transferase</keyword>
<dbReference type="EC" id="2.7.13.3" evidence="3"/>
<evidence type="ECO:0000256" key="3">
    <source>
        <dbReference type="ARBA" id="ARBA00012438"/>
    </source>
</evidence>
<accession>A0A839UVP2</accession>
<dbReference type="RefSeq" id="WP_246330126.1">
    <property type="nucleotide sequence ID" value="NZ_JABXXQ010000213.1"/>
</dbReference>
<dbReference type="SUPFAM" id="SSF55874">
    <property type="entry name" value="ATPase domain of HSP90 chaperone/DNA topoisomerase II/histidine kinase"/>
    <property type="match status" value="1"/>
</dbReference>
<dbReference type="InterPro" id="IPR003660">
    <property type="entry name" value="HAMP_dom"/>
</dbReference>
<evidence type="ECO:0000256" key="4">
    <source>
        <dbReference type="ARBA" id="ARBA00022475"/>
    </source>
</evidence>
<comment type="caution">
    <text evidence="19">The sequence shown here is derived from an EMBL/GenBank/DDBJ whole genome shotgun (WGS) entry which is preliminary data.</text>
</comment>
<keyword evidence="4" id="KW-1003">Cell membrane</keyword>
<evidence type="ECO:0000256" key="15">
    <source>
        <dbReference type="SAM" id="MobiDB-lite"/>
    </source>
</evidence>
<dbReference type="InterPro" id="IPR003661">
    <property type="entry name" value="HisK_dim/P_dom"/>
</dbReference>
<dbReference type="EMBL" id="JACHXV010000005">
    <property type="protein sequence ID" value="MBB3173877.1"/>
    <property type="molecule type" value="Genomic_DNA"/>
</dbReference>
<dbReference type="SMART" id="SM00304">
    <property type="entry name" value="HAMP"/>
    <property type="match status" value="1"/>
</dbReference>
<evidence type="ECO:0000256" key="11">
    <source>
        <dbReference type="ARBA" id="ARBA00022840"/>
    </source>
</evidence>
<evidence type="ECO:0000256" key="13">
    <source>
        <dbReference type="ARBA" id="ARBA00023012"/>
    </source>
</evidence>
<keyword evidence="13" id="KW-0902">Two-component regulatory system</keyword>
<evidence type="ECO:0000256" key="14">
    <source>
        <dbReference type="ARBA" id="ARBA00023136"/>
    </source>
</evidence>
<keyword evidence="5" id="KW-0997">Cell inner membrane</keyword>
<evidence type="ECO:0000256" key="5">
    <source>
        <dbReference type="ARBA" id="ARBA00022519"/>
    </source>
</evidence>
<keyword evidence="12 16" id="KW-1133">Transmembrane helix</keyword>
<dbReference type="CDD" id="cd06225">
    <property type="entry name" value="HAMP"/>
    <property type="match status" value="1"/>
</dbReference>
<gene>
    <name evidence="19" type="ORF">FHR90_001709</name>
</gene>
<dbReference type="SMART" id="SM00387">
    <property type="entry name" value="HATPase_c"/>
    <property type="match status" value="1"/>
</dbReference>
<evidence type="ECO:0000256" key="16">
    <source>
        <dbReference type="SAM" id="Phobius"/>
    </source>
</evidence>
<dbReference type="InterPro" id="IPR003594">
    <property type="entry name" value="HATPase_dom"/>
</dbReference>
<dbReference type="PANTHER" id="PTHR44936:SF5">
    <property type="entry name" value="SENSOR HISTIDINE KINASE ENVZ"/>
    <property type="match status" value="1"/>
</dbReference>
<evidence type="ECO:0000256" key="6">
    <source>
        <dbReference type="ARBA" id="ARBA00022553"/>
    </source>
</evidence>
<evidence type="ECO:0000313" key="20">
    <source>
        <dbReference type="Proteomes" id="UP000557688"/>
    </source>
</evidence>
<dbReference type="InterPro" id="IPR036097">
    <property type="entry name" value="HisK_dim/P_sf"/>
</dbReference>
<evidence type="ECO:0000256" key="8">
    <source>
        <dbReference type="ARBA" id="ARBA00022692"/>
    </source>
</evidence>
<dbReference type="GO" id="GO:0005524">
    <property type="term" value="F:ATP binding"/>
    <property type="evidence" value="ECO:0007669"/>
    <property type="project" value="UniProtKB-KW"/>
</dbReference>
<evidence type="ECO:0000259" key="18">
    <source>
        <dbReference type="PROSITE" id="PS50885"/>
    </source>
</evidence>
<dbReference type="GO" id="GO:0000155">
    <property type="term" value="F:phosphorelay sensor kinase activity"/>
    <property type="evidence" value="ECO:0007669"/>
    <property type="project" value="InterPro"/>
</dbReference>
<dbReference type="Pfam" id="PF00672">
    <property type="entry name" value="HAMP"/>
    <property type="match status" value="1"/>
</dbReference>
<keyword evidence="9" id="KW-0547">Nucleotide-binding</keyword>
<dbReference type="InterPro" id="IPR050980">
    <property type="entry name" value="2C_sensor_his_kinase"/>
</dbReference>
<keyword evidence="8 16" id="KW-0812">Transmembrane</keyword>
<dbReference type="AlphaFoldDB" id="A0A839UVP2"/>
<dbReference type="InterPro" id="IPR005467">
    <property type="entry name" value="His_kinase_dom"/>
</dbReference>
<evidence type="ECO:0000256" key="10">
    <source>
        <dbReference type="ARBA" id="ARBA00022777"/>
    </source>
</evidence>
<keyword evidence="10" id="KW-0418">Kinase</keyword>
<dbReference type="PANTHER" id="PTHR44936">
    <property type="entry name" value="SENSOR PROTEIN CREC"/>
    <property type="match status" value="1"/>
</dbReference>
<evidence type="ECO:0000259" key="17">
    <source>
        <dbReference type="PROSITE" id="PS50109"/>
    </source>
</evidence>
<evidence type="ECO:0000256" key="2">
    <source>
        <dbReference type="ARBA" id="ARBA00004429"/>
    </source>
</evidence>
<feature type="region of interest" description="Disordered" evidence="15">
    <location>
        <begin position="1"/>
        <end position="22"/>
    </location>
</feature>
<dbReference type="CDD" id="cd00082">
    <property type="entry name" value="HisKA"/>
    <property type="match status" value="1"/>
</dbReference>
<dbReference type="Gene3D" id="1.10.287.130">
    <property type="match status" value="1"/>
</dbReference>
<dbReference type="PRINTS" id="PR00344">
    <property type="entry name" value="BCTRLSENSOR"/>
</dbReference>
<keyword evidence="14 16" id="KW-0472">Membrane</keyword>
<keyword evidence="20" id="KW-1185">Reference proteome</keyword>
<protein>
    <recommendedName>
        <fullName evidence="3">histidine kinase</fullName>
        <ecNumber evidence="3">2.7.13.3</ecNumber>
    </recommendedName>
</protein>
<feature type="transmembrane region" description="Helical" evidence="16">
    <location>
        <begin position="200"/>
        <end position="220"/>
    </location>
</feature>
<proteinExistence type="predicted"/>
<dbReference type="SUPFAM" id="SSF47384">
    <property type="entry name" value="Homodimeric domain of signal transducing histidine kinase"/>
    <property type="match status" value="1"/>
</dbReference>
<dbReference type="InterPro" id="IPR036890">
    <property type="entry name" value="HATPase_C_sf"/>
</dbReference>
<dbReference type="SMART" id="SM00388">
    <property type="entry name" value="HisKA"/>
    <property type="match status" value="1"/>
</dbReference>
<comment type="catalytic activity">
    <reaction evidence="1">
        <text>ATP + protein L-histidine = ADP + protein N-phospho-L-histidine.</text>
        <dbReference type="EC" id="2.7.13.3"/>
    </reaction>
</comment>
<evidence type="ECO:0000256" key="7">
    <source>
        <dbReference type="ARBA" id="ARBA00022679"/>
    </source>
</evidence>
<dbReference type="PROSITE" id="PS50109">
    <property type="entry name" value="HIS_KIN"/>
    <property type="match status" value="1"/>
</dbReference>
<organism evidence="19 20">
    <name type="scientific">Endobacter medicaginis</name>
    <dbReference type="NCBI Taxonomy" id="1181271"/>
    <lineage>
        <taxon>Bacteria</taxon>
        <taxon>Pseudomonadati</taxon>
        <taxon>Pseudomonadota</taxon>
        <taxon>Alphaproteobacteria</taxon>
        <taxon>Acetobacterales</taxon>
        <taxon>Acetobacteraceae</taxon>
        <taxon>Endobacter</taxon>
    </lineage>
</organism>
<evidence type="ECO:0000313" key="19">
    <source>
        <dbReference type="EMBL" id="MBB3173877.1"/>
    </source>
</evidence>
<dbReference type="Gene3D" id="3.30.565.10">
    <property type="entry name" value="Histidine kinase-like ATPase, C-terminal domain"/>
    <property type="match status" value="1"/>
</dbReference>
<feature type="transmembrane region" description="Helical" evidence="16">
    <location>
        <begin position="48"/>
        <end position="70"/>
    </location>
</feature>
<comment type="subcellular location">
    <subcellularLocation>
        <location evidence="2">Cell inner membrane</location>
        <topology evidence="2">Multi-pass membrane protein</topology>
    </subcellularLocation>
</comment>
<feature type="domain" description="Histidine kinase" evidence="17">
    <location>
        <begin position="281"/>
        <end position="498"/>
    </location>
</feature>
<evidence type="ECO:0000256" key="1">
    <source>
        <dbReference type="ARBA" id="ARBA00000085"/>
    </source>
</evidence>
<evidence type="ECO:0000256" key="12">
    <source>
        <dbReference type="ARBA" id="ARBA00022989"/>
    </source>
</evidence>
<keyword evidence="6" id="KW-0597">Phosphoprotein</keyword>
<dbReference type="Pfam" id="PF02518">
    <property type="entry name" value="HATPase_c"/>
    <property type="match status" value="1"/>
</dbReference>
<evidence type="ECO:0000256" key="9">
    <source>
        <dbReference type="ARBA" id="ARBA00022741"/>
    </source>
</evidence>
<dbReference type="InterPro" id="IPR004358">
    <property type="entry name" value="Sig_transdc_His_kin-like_C"/>
</dbReference>
<name>A0A839UVP2_9PROT</name>
<sequence length="498" mass="55025">MAGTMLSRPDQDMLPDDLPRGAERGMEAPARGWRRFAPRHWPIWPRSLAARTALVLLLGLVFIEAIGLGIHIYDRISLERIADQREEASRIASIYRAVAETVPDEREAEIVRLHMPPKYHASIGPGPDIGDLMLAPAWEQRELDNNINALPFPARLHPTQRVIGAAGVHRFAIALRLPNDDRWLNIQFYRPSPNPLREPLAPITFVLITLAGGGLTLWAIRRLTQPLRTLAAAAHQLGRDVYAPPLPERGPLEIATAAHAFNLMASRIRRFVSDRTLMLTAIGHDLRTPITRMKLRAEFIDDDDLRSRFLADLDELEAMVAATLAFGRDSANREPIRTLDLRALLRTVLDDATDGRPDLAGSVQFDGPQLTIQARPVALKRVFANLVGNALAYGGAARMTLHAPTPVAANPRHRAVERHIVITIDDDGPGIPPEQLDRVFEPFYRVEDSRNRETGGTGLGLAIARNIIRAHGGDITLANRRDAAGRTVGLRVSVTLPA</sequence>
<keyword evidence="11" id="KW-0067">ATP-binding</keyword>